<feature type="region of interest" description="Disordered" evidence="2">
    <location>
        <begin position="148"/>
        <end position="195"/>
    </location>
</feature>
<name>A0A2N4UNM0_9GAMM</name>
<reference evidence="3 4" key="1">
    <citation type="journal article" date="2018" name="Syst. Appl. Microbiol.">
        <title>Photobacterium carnosum sp. nov., isolated from spoiled modified atmosphere packaged poultry meat.</title>
        <authorList>
            <person name="Hilgarth M."/>
            <person name="Fuertes S."/>
            <person name="Ehrmann M."/>
            <person name="Vogel R.F."/>
        </authorList>
    </citation>
    <scope>NUCLEOTIDE SEQUENCE [LARGE SCALE GENOMIC DNA]</scope>
    <source>
        <strain evidence="3 4">TMW 2.2021</strain>
    </source>
</reference>
<dbReference type="CDD" id="cd16430">
    <property type="entry name" value="TraB"/>
    <property type="match status" value="1"/>
</dbReference>
<evidence type="ECO:0000256" key="2">
    <source>
        <dbReference type="SAM" id="MobiDB-lite"/>
    </source>
</evidence>
<dbReference type="AlphaFoldDB" id="A0A2N4UNM0"/>
<proteinExistence type="predicted"/>
<protein>
    <submittedName>
        <fullName evidence="3">Conjugal transfer protein TraB</fullName>
    </submittedName>
</protein>
<sequence length="489" mass="53008">MAFSFSQLFTRKSADSLDSDAPLDVDNTATRQRNWVVFGVLLTTLGASYGAFKLITAPPVIYTDTPPEFGAVITPDFSDKDTQSALQAQQQDITKLTKEVYSLTRQRDSLSDTLERNLSQLNKKLDDTLEQVQTQLDNNMDIINTEFDKRGYNTGSTTGNDNQSNTTEPLNPFGNTDDGRYGDVSPPRQSPPGIQTFAYRYPDTPKIPYRRSSKNYVPTGSFVTAILIGAADANAGVNAQGDTAPILFRTIHDGILPNGKRSHIKDCFVTASVYGEISSNRGIARLQRMSCIFDKNGTEEILDIPVKGTAFNFGRNGIRGTPVMRNGKIIQMAGISGLFTGLGDTAKNASSSTITGPAGVVSTINPSDALMNMGGSALENIGSKLADYYIKLAEQYHPIIELNPGSIANLVFLEGFPLDADKIAEYEQRVSGADISQTVANFTNPLMSMMGGQTVPINPLANQLLPQLNAKAQAFDALRQTTPTVQKPY</sequence>
<evidence type="ECO:0000313" key="3">
    <source>
        <dbReference type="EMBL" id="PLC56605.1"/>
    </source>
</evidence>
<gene>
    <name evidence="3" type="ORF">CIK00_17435</name>
</gene>
<feature type="coiled-coil region" evidence="1">
    <location>
        <begin position="86"/>
        <end position="138"/>
    </location>
</feature>
<dbReference type="Pfam" id="PF03743">
    <property type="entry name" value="TrbI"/>
    <property type="match status" value="1"/>
</dbReference>
<keyword evidence="4" id="KW-1185">Reference proteome</keyword>
<comment type="caution">
    <text evidence="3">The sequence shown here is derived from an EMBL/GenBank/DDBJ whole genome shotgun (WGS) entry which is preliminary data.</text>
</comment>
<dbReference type="InterPro" id="IPR005498">
    <property type="entry name" value="T4SS_VirB10/TraB/TrbI"/>
</dbReference>
<evidence type="ECO:0000256" key="1">
    <source>
        <dbReference type="SAM" id="Coils"/>
    </source>
</evidence>
<keyword evidence="1" id="KW-0175">Coiled coil</keyword>
<evidence type="ECO:0000313" key="4">
    <source>
        <dbReference type="Proteomes" id="UP000234420"/>
    </source>
</evidence>
<organism evidence="3 4">
    <name type="scientific">Photobacterium carnosum</name>
    <dbReference type="NCBI Taxonomy" id="2023717"/>
    <lineage>
        <taxon>Bacteria</taxon>
        <taxon>Pseudomonadati</taxon>
        <taxon>Pseudomonadota</taxon>
        <taxon>Gammaproteobacteria</taxon>
        <taxon>Vibrionales</taxon>
        <taxon>Vibrionaceae</taxon>
        <taxon>Photobacterium</taxon>
    </lineage>
</organism>
<feature type="compositionally biased region" description="Polar residues" evidence="2">
    <location>
        <begin position="153"/>
        <end position="169"/>
    </location>
</feature>
<accession>A0A2N4UNM0</accession>
<dbReference type="EMBL" id="NPIB01000027">
    <property type="protein sequence ID" value="PLC56605.1"/>
    <property type="molecule type" value="Genomic_DNA"/>
</dbReference>
<dbReference type="Proteomes" id="UP000234420">
    <property type="component" value="Unassembled WGS sequence"/>
</dbReference>